<evidence type="ECO:0000313" key="3">
    <source>
        <dbReference type="Proteomes" id="UP000680116"/>
    </source>
</evidence>
<accession>A0ABN7QUD6</accession>
<name>A0ABN7QUD6_9GAMM</name>
<keyword evidence="3" id="KW-1185">Reference proteome</keyword>
<dbReference type="InterPro" id="IPR021333">
    <property type="entry name" value="DUF2946"/>
</dbReference>
<protein>
    <recommendedName>
        <fullName evidence="4">DUF2946 domain-containing protein</fullName>
    </recommendedName>
</protein>
<gene>
    <name evidence="2" type="ORF">LYB30171_00185</name>
</gene>
<proteinExistence type="predicted"/>
<evidence type="ECO:0000313" key="2">
    <source>
        <dbReference type="EMBL" id="CAG4968057.1"/>
    </source>
</evidence>
<organism evidence="2 3">
    <name type="scientific">Novilysobacter luteus</name>
    <dbReference type="NCBI Taxonomy" id="2822368"/>
    <lineage>
        <taxon>Bacteria</taxon>
        <taxon>Pseudomonadati</taxon>
        <taxon>Pseudomonadota</taxon>
        <taxon>Gammaproteobacteria</taxon>
        <taxon>Lysobacterales</taxon>
        <taxon>Lysobacteraceae</taxon>
        <taxon>Novilysobacter</taxon>
    </lineage>
</organism>
<evidence type="ECO:0008006" key="4">
    <source>
        <dbReference type="Google" id="ProtNLM"/>
    </source>
</evidence>
<dbReference type="Proteomes" id="UP000680116">
    <property type="component" value="Chromosome"/>
</dbReference>
<evidence type="ECO:0000256" key="1">
    <source>
        <dbReference type="SAM" id="MobiDB-lite"/>
    </source>
</evidence>
<dbReference type="Pfam" id="PF11162">
    <property type="entry name" value="DUF2946"/>
    <property type="match status" value="1"/>
</dbReference>
<reference evidence="2 3" key="1">
    <citation type="submission" date="2021-04" db="EMBL/GenBank/DDBJ databases">
        <authorList>
            <person name="Rodrigo-Torres L."/>
            <person name="Arahal R. D."/>
            <person name="Lucena T."/>
        </authorList>
    </citation>
    <scope>NUCLEOTIDE SEQUENCE [LARGE SCALE GENOMIC DNA]</scope>
    <source>
        <strain evidence="2 3">CECT 30171</strain>
    </source>
</reference>
<sequence>MRGVGKMAIVKNPFHPGCSFQYWLGRLALAAMLALVLMPTAGRLYLGGGGPSAAFAGAPSITQQVAGHGDHATAHQDASPEAPVAPGPRHATHADCPYCPLLGQLAGAAHPLPLLARIPAGPAPSVAIADGHATLRPHGLHARGPPTPA</sequence>
<dbReference type="EMBL" id="OU015430">
    <property type="protein sequence ID" value="CAG4968057.1"/>
    <property type="molecule type" value="Genomic_DNA"/>
</dbReference>
<feature type="region of interest" description="Disordered" evidence="1">
    <location>
        <begin position="64"/>
        <end position="89"/>
    </location>
</feature>